<evidence type="ECO:0000313" key="4">
    <source>
        <dbReference type="Proteomes" id="UP000261325"/>
    </source>
</evidence>
<dbReference type="GO" id="GO:0008610">
    <property type="term" value="P:lipid biosynthetic process"/>
    <property type="evidence" value="ECO:0007669"/>
    <property type="project" value="UniProtKB-ARBA"/>
</dbReference>
<accession>A0A3B8WE01</accession>
<dbReference type="PANTHER" id="PTHR19353:SF19">
    <property type="entry name" value="DELTA(5) FATTY ACID DESATURASE C-RELATED"/>
    <property type="match status" value="1"/>
</dbReference>
<reference evidence="3 4" key="1">
    <citation type="journal article" date="2018" name="Nat. Biotechnol.">
        <title>A standardized bacterial taxonomy based on genome phylogeny substantially revises the tree of life.</title>
        <authorList>
            <person name="Parks D.H."/>
            <person name="Chuvochina M."/>
            <person name="Waite D.W."/>
            <person name="Rinke C."/>
            <person name="Skarshewski A."/>
            <person name="Chaumeil P.A."/>
            <person name="Hugenholtz P."/>
        </authorList>
    </citation>
    <scope>NUCLEOTIDE SEQUENCE [LARGE SCALE GENOMIC DNA]</scope>
    <source>
        <strain evidence="3">UBA9049</strain>
    </source>
</reference>
<dbReference type="InterPro" id="IPR012171">
    <property type="entry name" value="Fatty_acid_desaturase"/>
</dbReference>
<feature type="domain" description="Fatty acid desaturase" evidence="2">
    <location>
        <begin position="67"/>
        <end position="152"/>
    </location>
</feature>
<feature type="transmembrane region" description="Helical" evidence="1">
    <location>
        <begin position="71"/>
        <end position="92"/>
    </location>
</feature>
<protein>
    <submittedName>
        <fullName evidence="3">Fatty acid desaturase</fullName>
    </submittedName>
</protein>
<dbReference type="AlphaFoldDB" id="A0A3B8WE01"/>
<evidence type="ECO:0000256" key="1">
    <source>
        <dbReference type="SAM" id="Phobius"/>
    </source>
</evidence>
<dbReference type="Proteomes" id="UP000261325">
    <property type="component" value="Unassembled WGS sequence"/>
</dbReference>
<dbReference type="EMBL" id="DLYI01000083">
    <property type="protein sequence ID" value="HAC27516.1"/>
    <property type="molecule type" value="Genomic_DNA"/>
</dbReference>
<name>A0A3B8WE01_MARNT</name>
<organism evidence="3 4">
    <name type="scientific">Marinobacter nauticus</name>
    <name type="common">Marinobacter hydrocarbonoclasticus</name>
    <name type="synonym">Marinobacter aquaeolei</name>
    <dbReference type="NCBI Taxonomy" id="2743"/>
    <lineage>
        <taxon>Bacteria</taxon>
        <taxon>Pseudomonadati</taxon>
        <taxon>Pseudomonadota</taxon>
        <taxon>Gammaproteobacteria</taxon>
        <taxon>Pseudomonadales</taxon>
        <taxon>Marinobacteraceae</taxon>
        <taxon>Marinobacter</taxon>
    </lineage>
</organism>
<gene>
    <name evidence="3" type="ORF">DCF82_06855</name>
</gene>
<feature type="transmembrane region" description="Helical" evidence="1">
    <location>
        <begin position="43"/>
        <end position="65"/>
    </location>
</feature>
<keyword evidence="1" id="KW-1133">Transmembrane helix</keyword>
<dbReference type="GO" id="GO:0016020">
    <property type="term" value="C:membrane"/>
    <property type="evidence" value="ECO:0007669"/>
    <property type="project" value="TreeGrafter"/>
</dbReference>
<evidence type="ECO:0000259" key="2">
    <source>
        <dbReference type="Pfam" id="PF00487"/>
    </source>
</evidence>
<comment type="caution">
    <text evidence="3">The sequence shown here is derived from an EMBL/GenBank/DDBJ whole genome shotgun (WGS) entry which is preliminary data.</text>
</comment>
<evidence type="ECO:0000313" key="3">
    <source>
        <dbReference type="EMBL" id="HAC27516.1"/>
    </source>
</evidence>
<dbReference type="Pfam" id="PF00487">
    <property type="entry name" value="FA_desaturase"/>
    <property type="match status" value="1"/>
</dbReference>
<sequence length="173" mass="19514">MNAAVKPETSVSAVFGKPDERELRDRMKKELPADTLKPQTWRVIWFLPLQAIIWGGLAVILMAGLPWYANLALALLVGHTIGCQALLAHEVLHGALGMSRRWQNVFGWLGFGPLLVPPEFWRKWHNVVHHGNTNTGDTDPDSFGTLRRYKTNPGQKKFHKLAPGSGTWYSYLF</sequence>
<dbReference type="InterPro" id="IPR005804">
    <property type="entry name" value="FA_desaturase_dom"/>
</dbReference>
<keyword evidence="1" id="KW-0472">Membrane</keyword>
<proteinExistence type="predicted"/>
<feature type="non-terminal residue" evidence="3">
    <location>
        <position position="173"/>
    </location>
</feature>
<keyword evidence="1" id="KW-0812">Transmembrane</keyword>
<dbReference type="GO" id="GO:0016717">
    <property type="term" value="F:oxidoreductase activity, acting on paired donors, with oxidation of a pair of donors resulting in the reduction of molecular oxygen to two molecules of water"/>
    <property type="evidence" value="ECO:0007669"/>
    <property type="project" value="TreeGrafter"/>
</dbReference>
<dbReference type="PANTHER" id="PTHR19353">
    <property type="entry name" value="FATTY ACID DESATURASE 2"/>
    <property type="match status" value="1"/>
</dbReference>